<gene>
    <name evidence="1" type="ORF">M752DRAFT_319859</name>
</gene>
<accession>A0A370PFZ0</accession>
<keyword evidence="2" id="KW-1185">Reference proteome</keyword>
<evidence type="ECO:0000313" key="1">
    <source>
        <dbReference type="EMBL" id="RDK41115.1"/>
    </source>
</evidence>
<proteinExistence type="predicted"/>
<sequence length="289" mass="33282">MPLPVSHAKVDHVDALTGRLAAVELEEEEEEEARNPRCFNPFAPYLELSSLRQTRQLLVKHGISEASFQNWKELLCGWLDFPVILLLNPSPFDVLGYEQMVQQSPTLGWLEKNLEVLKLKLHDVIVMDTFPMVTDILLESKRFAEDLSELVTDSFELTWTCLRYIQPQIVISCQCSSKARNEKWGSSGGLRAEELSSSEAGARQELVKMMNVDGHHMFVVQHNQMMEGVLKKLFTKVLEPFGRWKERRLAERKKTARAEVILVKESIRDGMKSLIKQMQLFNQIRRQEG</sequence>
<dbReference type="Proteomes" id="UP000254937">
    <property type="component" value="Unassembled WGS sequence"/>
</dbReference>
<name>A0A370PFZ0_ASPPH</name>
<dbReference type="AlphaFoldDB" id="A0A370PFZ0"/>
<evidence type="ECO:0000313" key="2">
    <source>
        <dbReference type="Proteomes" id="UP000254937"/>
    </source>
</evidence>
<reference evidence="1 2" key="1">
    <citation type="submission" date="2018-07" db="EMBL/GenBank/DDBJ databases">
        <title>Section-level genome sequencing of Aspergillus section Nigri to investigate inter- and intra-species variation.</title>
        <authorList>
            <consortium name="DOE Joint Genome Institute"/>
            <person name="Vesth T.C."/>
            <person name="Nybo J.L."/>
            <person name="Theobald S."/>
            <person name="Frisvad J.C."/>
            <person name="Larsen T.O."/>
            <person name="Nielsen K.F."/>
            <person name="Hoof J.B."/>
            <person name="Brandl J."/>
            <person name="Salamov A."/>
            <person name="Riley R."/>
            <person name="Gladden J.M."/>
            <person name="Phatale P."/>
            <person name="Nielsen M.T."/>
            <person name="Lyhne E.K."/>
            <person name="Kogle M.E."/>
            <person name="Strasser K."/>
            <person name="McDonnell E."/>
            <person name="Barry K."/>
            <person name="Clum A."/>
            <person name="Chen C."/>
            <person name="Nolan M."/>
            <person name="Sandor L."/>
            <person name="Kuo A."/>
            <person name="Lipzen A."/>
            <person name="Hainaut M."/>
            <person name="Drula E."/>
            <person name="Tsang A."/>
            <person name="Magnuson J.K."/>
            <person name="Henrissat B."/>
            <person name="Wiebenga A."/>
            <person name="Simmons B.A."/>
            <person name="Makela M.R."/>
            <person name="De vries R.P."/>
            <person name="Grigoriev I.V."/>
            <person name="Mortensen U.H."/>
            <person name="Baker S.E."/>
            <person name="Andersen M.R."/>
        </authorList>
    </citation>
    <scope>NUCLEOTIDE SEQUENCE [LARGE SCALE GENOMIC DNA]</scope>
    <source>
        <strain evidence="1 2">ATCC 13157</strain>
    </source>
</reference>
<dbReference type="EMBL" id="KZ851856">
    <property type="protein sequence ID" value="RDK41115.1"/>
    <property type="molecule type" value="Genomic_DNA"/>
</dbReference>
<organism evidence="1 2">
    <name type="scientific">Aspergillus phoenicis ATCC 13157</name>
    <dbReference type="NCBI Taxonomy" id="1353007"/>
    <lineage>
        <taxon>Eukaryota</taxon>
        <taxon>Fungi</taxon>
        <taxon>Dikarya</taxon>
        <taxon>Ascomycota</taxon>
        <taxon>Pezizomycotina</taxon>
        <taxon>Eurotiomycetes</taxon>
        <taxon>Eurotiomycetidae</taxon>
        <taxon>Eurotiales</taxon>
        <taxon>Aspergillaceae</taxon>
        <taxon>Aspergillus</taxon>
    </lineage>
</organism>
<protein>
    <submittedName>
        <fullName evidence="1">Uncharacterized protein</fullName>
    </submittedName>
</protein>